<dbReference type="GO" id="GO:0005634">
    <property type="term" value="C:nucleus"/>
    <property type="evidence" value="ECO:0007669"/>
    <property type="project" value="InterPro"/>
</dbReference>
<sequence length="320" mass="36313">MFPNKKVPGNVLPPARKQSQGYIDDLANKQKFELEELLERQNKLLACKNFVSKLPDKGKRIKDFRDRILKELQHKDEIEKAANLLSRLNIACEGKAAMTKLEWTGKYDNDVTKVVELDSDDEEDPLKILAQPTGAGVHKKKIIHVVSEESLIKPEDLDEIKSFETDPLNVQHVRYIVDKVEKARETKREPFRPYKTTKSNVHDPMKEKQRKLPENWEATAATPPLIVHGAAKVLSLDESFRLQQEQTEKRKIVQAKYAIERLTGHIGTHTIGPAPKNVGNYRMNDSSPSSSSEDEADEVHDEEDNDKGGTVVFTVDSIES</sequence>
<evidence type="ECO:0000313" key="5">
    <source>
        <dbReference type="Proteomes" id="UP000279307"/>
    </source>
</evidence>
<reference evidence="3 5" key="2">
    <citation type="journal article" date="2018" name="Genome Res.">
        <title>The genomic architecture and molecular evolution of ant odorant receptors.</title>
        <authorList>
            <person name="McKenzie S.K."/>
            <person name="Kronauer D.J.C."/>
        </authorList>
    </citation>
    <scope>NUCLEOTIDE SEQUENCE [LARGE SCALE GENOMIC DNA]</scope>
    <source>
        <strain evidence="3">Clonal line C1</strain>
    </source>
</reference>
<reference evidence="2 4" key="1">
    <citation type="journal article" date="2014" name="Curr. Biol.">
        <title>The genome of the clonal raider ant Cerapachys biroi.</title>
        <authorList>
            <person name="Oxley P.R."/>
            <person name="Ji L."/>
            <person name="Fetter-Pruneda I."/>
            <person name="McKenzie S.K."/>
            <person name="Li C."/>
            <person name="Hu H."/>
            <person name="Zhang G."/>
            <person name="Kronauer D.J."/>
        </authorList>
    </citation>
    <scope>NUCLEOTIDE SEQUENCE [LARGE SCALE GENOMIC DNA]</scope>
</reference>
<dbReference type="PANTHER" id="PTHR23171">
    <property type="entry name" value="GDOWN1"/>
    <property type="match status" value="1"/>
</dbReference>
<dbReference type="EMBL" id="KK107436">
    <property type="protein sequence ID" value="EZA50840.1"/>
    <property type="molecule type" value="Genomic_DNA"/>
</dbReference>
<dbReference type="AlphaFoldDB" id="A0A026W427"/>
<dbReference type="InterPro" id="IPR026213">
    <property type="entry name" value="GRINL1"/>
</dbReference>
<evidence type="ECO:0000256" key="1">
    <source>
        <dbReference type="SAM" id="MobiDB-lite"/>
    </source>
</evidence>
<dbReference type="GO" id="GO:0035556">
    <property type="term" value="P:intracellular signal transduction"/>
    <property type="evidence" value="ECO:0007669"/>
    <property type="project" value="TreeGrafter"/>
</dbReference>
<dbReference type="Pfam" id="PF15328">
    <property type="entry name" value="GCOM2"/>
    <property type="match status" value="1"/>
</dbReference>
<evidence type="ECO:0000313" key="3">
    <source>
        <dbReference type="EMBL" id="RLU26183.1"/>
    </source>
</evidence>
<accession>A0A026W427</accession>
<keyword evidence="4" id="KW-1185">Reference proteome</keyword>
<proteinExistence type="predicted"/>
<protein>
    <submittedName>
        <fullName evidence="2">Uncharacterized protein</fullName>
    </submittedName>
</protein>
<dbReference type="EMBL" id="QOIP01000002">
    <property type="protein sequence ID" value="RLU26183.1"/>
    <property type="molecule type" value="Genomic_DNA"/>
</dbReference>
<organism evidence="2 4">
    <name type="scientific">Ooceraea biroi</name>
    <name type="common">Clonal raider ant</name>
    <name type="synonym">Cerapachys biroi</name>
    <dbReference type="NCBI Taxonomy" id="2015173"/>
    <lineage>
        <taxon>Eukaryota</taxon>
        <taxon>Metazoa</taxon>
        <taxon>Ecdysozoa</taxon>
        <taxon>Arthropoda</taxon>
        <taxon>Hexapoda</taxon>
        <taxon>Insecta</taxon>
        <taxon>Pterygota</taxon>
        <taxon>Neoptera</taxon>
        <taxon>Endopterygota</taxon>
        <taxon>Hymenoptera</taxon>
        <taxon>Apocrita</taxon>
        <taxon>Aculeata</taxon>
        <taxon>Formicoidea</taxon>
        <taxon>Formicidae</taxon>
        <taxon>Dorylinae</taxon>
        <taxon>Ooceraea</taxon>
    </lineage>
</organism>
<dbReference type="OMA" id="GIHYTVY"/>
<dbReference type="GO" id="GO:0003711">
    <property type="term" value="F:transcription elongation factor activity"/>
    <property type="evidence" value="ECO:0007669"/>
    <property type="project" value="InterPro"/>
</dbReference>
<dbReference type="PANTHER" id="PTHR23171:SF13">
    <property type="entry name" value="DNA-DIRECTED RNA POLYMERASE II SUBUNIT GRINL1A"/>
    <property type="match status" value="1"/>
</dbReference>
<feature type="region of interest" description="Disordered" evidence="1">
    <location>
        <begin position="267"/>
        <end position="320"/>
    </location>
</feature>
<feature type="compositionally biased region" description="Acidic residues" evidence="1">
    <location>
        <begin position="292"/>
        <end position="305"/>
    </location>
</feature>
<dbReference type="InterPro" id="IPR051375">
    <property type="entry name" value="Tuftelin_GRINL1A/MYZAP/CCD68"/>
</dbReference>
<gene>
    <name evidence="3" type="ORF">DMN91_002349</name>
    <name evidence="2" type="ORF">X777_10473</name>
</gene>
<dbReference type="OrthoDB" id="2408655at2759"/>
<dbReference type="STRING" id="2015173.A0A026W427"/>
<evidence type="ECO:0000313" key="2">
    <source>
        <dbReference type="EMBL" id="EZA50840.1"/>
    </source>
</evidence>
<evidence type="ECO:0000313" key="4">
    <source>
        <dbReference type="Proteomes" id="UP000053097"/>
    </source>
</evidence>
<dbReference type="PRINTS" id="PR02085">
    <property type="entry name" value="POLR2GRINL1"/>
</dbReference>
<dbReference type="Proteomes" id="UP000279307">
    <property type="component" value="Chromosome 2"/>
</dbReference>
<dbReference type="Proteomes" id="UP000053097">
    <property type="component" value="Unassembled WGS sequence"/>
</dbReference>
<reference evidence="3" key="3">
    <citation type="submission" date="2018-07" db="EMBL/GenBank/DDBJ databases">
        <authorList>
            <person name="Mckenzie S.K."/>
            <person name="Kronauer D.J.C."/>
        </authorList>
    </citation>
    <scope>NUCLEOTIDE SEQUENCE</scope>
    <source>
        <strain evidence="3">Clonal line C1</strain>
    </source>
</reference>
<dbReference type="GO" id="GO:0006368">
    <property type="term" value="P:transcription elongation by RNA polymerase II"/>
    <property type="evidence" value="ECO:0007669"/>
    <property type="project" value="InterPro"/>
</dbReference>
<name>A0A026W427_OOCBI</name>